<dbReference type="KEGG" id="abac:LuPra_02170"/>
<reference evidence="2 3" key="1">
    <citation type="journal article" date="2016" name="Genome Announc.">
        <title>First Complete Genome Sequence of a Subdivision 6 Acidobacterium Strain.</title>
        <authorList>
            <person name="Huang S."/>
            <person name="Vieira S."/>
            <person name="Bunk B."/>
            <person name="Riedel T."/>
            <person name="Sproer C."/>
            <person name="Overmann J."/>
        </authorList>
    </citation>
    <scope>NUCLEOTIDE SEQUENCE [LARGE SCALE GENOMIC DNA]</scope>
    <source>
        <strain evidence="3">DSM 100886 HEG_-6_39</strain>
    </source>
</reference>
<feature type="region of interest" description="Disordered" evidence="1">
    <location>
        <begin position="1"/>
        <end position="47"/>
    </location>
</feature>
<proteinExistence type="predicted"/>
<gene>
    <name evidence="2" type="ORF">LuPra_02170</name>
</gene>
<reference evidence="3" key="2">
    <citation type="submission" date="2016-04" db="EMBL/GenBank/DDBJ databases">
        <title>First Complete Genome Sequence of a Subdivision 6 Acidobacterium.</title>
        <authorList>
            <person name="Huang S."/>
            <person name="Vieira S."/>
            <person name="Bunk B."/>
            <person name="Riedel T."/>
            <person name="Sproeer C."/>
            <person name="Overmann J."/>
        </authorList>
    </citation>
    <scope>NUCLEOTIDE SEQUENCE [LARGE SCALE GENOMIC DNA]</scope>
    <source>
        <strain evidence="3">DSM 100886 HEG_-6_39</strain>
    </source>
</reference>
<evidence type="ECO:0000313" key="3">
    <source>
        <dbReference type="Proteomes" id="UP000076079"/>
    </source>
</evidence>
<sequence length="90" mass="9399">MLQDRARNRDVVARPAGTADRYRSVDGGSAGLSPGRRSHGGQPGVAVGSVDLKVDAYEAGFETNAERRTPNAAPTPNAVKVVGLNQPASW</sequence>
<feature type="compositionally biased region" description="Basic and acidic residues" evidence="1">
    <location>
        <begin position="1"/>
        <end position="12"/>
    </location>
</feature>
<protein>
    <submittedName>
        <fullName evidence="2">Uncharacterized protein</fullName>
    </submittedName>
</protein>
<dbReference type="AlphaFoldDB" id="A0A143PMH0"/>
<dbReference type="STRING" id="1855912.LuPra_02170"/>
<dbReference type="Proteomes" id="UP000076079">
    <property type="component" value="Chromosome"/>
</dbReference>
<dbReference type="EMBL" id="CP015136">
    <property type="protein sequence ID" value="AMY08964.1"/>
    <property type="molecule type" value="Genomic_DNA"/>
</dbReference>
<dbReference type="PATRIC" id="fig|1813736.3.peg.2277"/>
<organism evidence="2 3">
    <name type="scientific">Luteitalea pratensis</name>
    <dbReference type="NCBI Taxonomy" id="1855912"/>
    <lineage>
        <taxon>Bacteria</taxon>
        <taxon>Pseudomonadati</taxon>
        <taxon>Acidobacteriota</taxon>
        <taxon>Vicinamibacteria</taxon>
        <taxon>Vicinamibacterales</taxon>
        <taxon>Vicinamibacteraceae</taxon>
        <taxon>Luteitalea</taxon>
    </lineage>
</organism>
<accession>A0A143PMH0</accession>
<name>A0A143PMH0_LUTPR</name>
<keyword evidence="3" id="KW-1185">Reference proteome</keyword>
<evidence type="ECO:0000256" key="1">
    <source>
        <dbReference type="SAM" id="MobiDB-lite"/>
    </source>
</evidence>
<evidence type="ECO:0000313" key="2">
    <source>
        <dbReference type="EMBL" id="AMY08964.1"/>
    </source>
</evidence>